<comment type="similarity">
    <text evidence="3">Belongs to the PPP phosphatase family. PP-2B subfamily.</text>
</comment>
<evidence type="ECO:0000256" key="7">
    <source>
        <dbReference type="ARBA" id="ARBA00022860"/>
    </source>
</evidence>
<keyword evidence="6" id="KW-0862">Zinc</keyword>
<feature type="compositionally biased region" description="Basic and acidic residues" evidence="13">
    <location>
        <begin position="492"/>
        <end position="506"/>
    </location>
</feature>
<dbReference type="EC" id="3.1.3.16" evidence="12"/>
<dbReference type="GO" id="GO:0046872">
    <property type="term" value="F:metal ion binding"/>
    <property type="evidence" value="ECO:0007669"/>
    <property type="project" value="UniProtKB-KW"/>
</dbReference>
<comment type="cofactor">
    <cofactor evidence="2">
        <name>Fe(3+)</name>
        <dbReference type="ChEBI" id="CHEBI:29034"/>
    </cofactor>
</comment>
<comment type="catalytic activity">
    <reaction evidence="10">
        <text>O-phospho-L-seryl-[protein] + H2O = L-seryl-[protein] + phosphate</text>
        <dbReference type="Rhea" id="RHEA:20629"/>
        <dbReference type="Rhea" id="RHEA-COMP:9863"/>
        <dbReference type="Rhea" id="RHEA-COMP:11604"/>
        <dbReference type="ChEBI" id="CHEBI:15377"/>
        <dbReference type="ChEBI" id="CHEBI:29999"/>
        <dbReference type="ChEBI" id="CHEBI:43474"/>
        <dbReference type="ChEBI" id="CHEBI:83421"/>
        <dbReference type="EC" id="3.1.3.16"/>
    </reaction>
</comment>
<name>A0AAW2ZJ76_9EUKA</name>
<evidence type="ECO:0000256" key="2">
    <source>
        <dbReference type="ARBA" id="ARBA00001965"/>
    </source>
</evidence>
<keyword evidence="16" id="KW-1185">Reference proteome</keyword>
<dbReference type="InterPro" id="IPR006186">
    <property type="entry name" value="Ser/Thr-sp_prot-phosphatase"/>
</dbReference>
<dbReference type="InterPro" id="IPR041751">
    <property type="entry name" value="MPP_PP2B"/>
</dbReference>
<dbReference type="SUPFAM" id="SSF56300">
    <property type="entry name" value="Metallo-dependent phosphatases"/>
    <property type="match status" value="1"/>
</dbReference>
<dbReference type="InterPro" id="IPR004843">
    <property type="entry name" value="Calcineurin-like_PHP"/>
</dbReference>
<gene>
    <name evidence="15" type="ORF">AKO1_009189</name>
</gene>
<feature type="region of interest" description="Disordered" evidence="13">
    <location>
        <begin position="475"/>
        <end position="520"/>
    </location>
</feature>
<evidence type="ECO:0000256" key="4">
    <source>
        <dbReference type="ARBA" id="ARBA00022723"/>
    </source>
</evidence>
<evidence type="ECO:0000256" key="8">
    <source>
        <dbReference type="ARBA" id="ARBA00022912"/>
    </source>
</evidence>
<evidence type="ECO:0000256" key="6">
    <source>
        <dbReference type="ARBA" id="ARBA00022833"/>
    </source>
</evidence>
<evidence type="ECO:0000256" key="3">
    <source>
        <dbReference type="ARBA" id="ARBA00009905"/>
    </source>
</evidence>
<dbReference type="InterPro" id="IPR043360">
    <property type="entry name" value="PP2B"/>
</dbReference>
<organism evidence="15 16">
    <name type="scientific">Acrasis kona</name>
    <dbReference type="NCBI Taxonomy" id="1008807"/>
    <lineage>
        <taxon>Eukaryota</taxon>
        <taxon>Discoba</taxon>
        <taxon>Heterolobosea</taxon>
        <taxon>Tetramitia</taxon>
        <taxon>Eutetramitia</taxon>
        <taxon>Acrasidae</taxon>
        <taxon>Acrasis</taxon>
    </lineage>
</organism>
<evidence type="ECO:0000256" key="11">
    <source>
        <dbReference type="ARBA" id="ARBA00048336"/>
    </source>
</evidence>
<dbReference type="PANTHER" id="PTHR45673">
    <property type="entry name" value="SERINE/THREONINE-PROTEIN PHOSPHATASE 2B CATALYTIC SUBUNIT 1-RELATED"/>
    <property type="match status" value="1"/>
</dbReference>
<sequence>MSTPGESPSQQIIPGSKEDKTDYTQRAIKEVSAPVWNYIPREQLFDADGLPHIDNLRKHLLKEGRVDPKDAIDIIQQASNILRDEPNLLQLQDPITVCGDIHGQYYDLVKLFEIGGEPGDTKYLFLGDYVDRGYFGTEVCFLLLSYKIRFPESFFMIRGNHECRHLTAYFNFKQECQYKYNLDIYDAFMSCFDCLPLGALLNGRFLCVHGGLSPEVKTLDDINDIVRYREPPSSGAMCDLLWSDPMDDEEEDGGNETQYQHNDLRGCSYVFSYTAANNFLKANNLLSVIRAHEAQDEGYRLYKKGNQTGFPTVICIFSAPNYCDVYNNKGAIIRFQNNLMNIRQFNCSTHPYYLPNFMNAFNWSLPFVVEKMMDMFQVILNIADGDEDSDDEDMLPEEKEKPLIDKERADIIKSKIRAVARLSRMYTTLREEHETIVMLKGLAGGQLPQGLLTQGPHAIQKAVLDFNTARKLDLANEKLPPGPPPAVQSEIKTLKRTDSEIKRDLNKPLTKPTIQIDSDK</sequence>
<evidence type="ECO:0000256" key="12">
    <source>
        <dbReference type="RuleBase" id="RU004273"/>
    </source>
</evidence>
<dbReference type="GO" id="GO:0033192">
    <property type="term" value="F:calmodulin-dependent protein phosphatase activity"/>
    <property type="evidence" value="ECO:0007669"/>
    <property type="project" value="InterPro"/>
</dbReference>
<evidence type="ECO:0000259" key="14">
    <source>
        <dbReference type="PROSITE" id="PS00125"/>
    </source>
</evidence>
<dbReference type="Pfam" id="PF00149">
    <property type="entry name" value="Metallophos"/>
    <property type="match status" value="1"/>
</dbReference>
<dbReference type="GO" id="GO:0097720">
    <property type="term" value="P:calcineurin-mediated signaling"/>
    <property type="evidence" value="ECO:0007669"/>
    <property type="project" value="InterPro"/>
</dbReference>
<evidence type="ECO:0000313" key="16">
    <source>
        <dbReference type="Proteomes" id="UP001431209"/>
    </source>
</evidence>
<dbReference type="GO" id="GO:0005516">
    <property type="term" value="F:calmodulin binding"/>
    <property type="evidence" value="ECO:0007669"/>
    <property type="project" value="UniProtKB-KW"/>
</dbReference>
<reference evidence="15 16" key="1">
    <citation type="submission" date="2024-03" db="EMBL/GenBank/DDBJ databases">
        <title>The Acrasis kona genome and developmental transcriptomes reveal deep origins of eukaryotic multicellular pathways.</title>
        <authorList>
            <person name="Sheikh S."/>
            <person name="Fu C.-J."/>
            <person name="Brown M.W."/>
            <person name="Baldauf S.L."/>
        </authorList>
    </citation>
    <scope>NUCLEOTIDE SEQUENCE [LARGE SCALE GENOMIC DNA]</scope>
    <source>
        <strain evidence="15 16">ATCC MYA-3509</strain>
    </source>
</reference>
<feature type="compositionally biased region" description="Polar residues" evidence="13">
    <location>
        <begin position="1"/>
        <end position="13"/>
    </location>
</feature>
<accession>A0AAW2ZJ76</accession>
<keyword evidence="4" id="KW-0479">Metal-binding</keyword>
<protein>
    <recommendedName>
        <fullName evidence="12">Serine/threonine-protein phosphatase</fullName>
        <ecNumber evidence="12">3.1.3.16</ecNumber>
    </recommendedName>
</protein>
<dbReference type="SMART" id="SM00156">
    <property type="entry name" value="PP2Ac"/>
    <property type="match status" value="1"/>
</dbReference>
<dbReference type="PRINTS" id="PR00114">
    <property type="entry name" value="STPHPHTASE"/>
</dbReference>
<dbReference type="Gene3D" id="3.60.21.10">
    <property type="match status" value="1"/>
</dbReference>
<comment type="caution">
    <text evidence="15">The sequence shown here is derived from an EMBL/GenBank/DDBJ whole genome shotgun (WGS) entry which is preliminary data.</text>
</comment>
<evidence type="ECO:0000313" key="15">
    <source>
        <dbReference type="EMBL" id="KAL0489433.1"/>
    </source>
</evidence>
<dbReference type="PROSITE" id="PS00125">
    <property type="entry name" value="SER_THR_PHOSPHATASE"/>
    <property type="match status" value="1"/>
</dbReference>
<dbReference type="AlphaFoldDB" id="A0AAW2ZJ76"/>
<dbReference type="InterPro" id="IPR029052">
    <property type="entry name" value="Metallo-depent_PP-like"/>
</dbReference>
<comment type="cofactor">
    <cofactor evidence="1">
        <name>Zn(2+)</name>
        <dbReference type="ChEBI" id="CHEBI:29105"/>
    </cofactor>
</comment>
<evidence type="ECO:0000256" key="10">
    <source>
        <dbReference type="ARBA" id="ARBA00047761"/>
    </source>
</evidence>
<evidence type="ECO:0000256" key="1">
    <source>
        <dbReference type="ARBA" id="ARBA00001947"/>
    </source>
</evidence>
<feature type="domain" description="Serine/threonine specific protein phosphatases" evidence="14">
    <location>
        <begin position="157"/>
        <end position="162"/>
    </location>
</feature>
<keyword evidence="7" id="KW-0112">Calmodulin-binding</keyword>
<keyword evidence="9" id="KW-0408">Iron</keyword>
<comment type="catalytic activity">
    <reaction evidence="11 12">
        <text>O-phospho-L-threonyl-[protein] + H2O = L-threonyl-[protein] + phosphate</text>
        <dbReference type="Rhea" id="RHEA:47004"/>
        <dbReference type="Rhea" id="RHEA-COMP:11060"/>
        <dbReference type="Rhea" id="RHEA-COMP:11605"/>
        <dbReference type="ChEBI" id="CHEBI:15377"/>
        <dbReference type="ChEBI" id="CHEBI:30013"/>
        <dbReference type="ChEBI" id="CHEBI:43474"/>
        <dbReference type="ChEBI" id="CHEBI:61977"/>
        <dbReference type="EC" id="3.1.3.16"/>
    </reaction>
</comment>
<feature type="region of interest" description="Disordered" evidence="13">
    <location>
        <begin position="1"/>
        <end position="23"/>
    </location>
</feature>
<evidence type="ECO:0000256" key="9">
    <source>
        <dbReference type="ARBA" id="ARBA00023004"/>
    </source>
</evidence>
<evidence type="ECO:0000256" key="5">
    <source>
        <dbReference type="ARBA" id="ARBA00022801"/>
    </source>
</evidence>
<proteinExistence type="inferred from homology"/>
<dbReference type="Proteomes" id="UP001431209">
    <property type="component" value="Unassembled WGS sequence"/>
</dbReference>
<keyword evidence="5 12" id="KW-0378">Hydrolase</keyword>
<evidence type="ECO:0000256" key="13">
    <source>
        <dbReference type="SAM" id="MobiDB-lite"/>
    </source>
</evidence>
<keyword evidence="8" id="KW-0904">Protein phosphatase</keyword>
<dbReference type="CDD" id="cd07416">
    <property type="entry name" value="MPP_PP2B"/>
    <property type="match status" value="1"/>
</dbReference>
<dbReference type="EMBL" id="JAOPGA020001558">
    <property type="protein sequence ID" value="KAL0489433.1"/>
    <property type="molecule type" value="Genomic_DNA"/>
</dbReference>